<dbReference type="NCBIfam" id="TIGR00116">
    <property type="entry name" value="tsf"/>
    <property type="match status" value="1"/>
</dbReference>
<evidence type="ECO:0000256" key="6">
    <source>
        <dbReference type="ARBA" id="ARBA00022917"/>
    </source>
</evidence>
<dbReference type="PROSITE" id="PS01127">
    <property type="entry name" value="EF_TS_2"/>
    <property type="match status" value="1"/>
</dbReference>
<evidence type="ECO:0000256" key="7">
    <source>
        <dbReference type="ARBA" id="ARBA00025453"/>
    </source>
</evidence>
<dbReference type="GO" id="GO:0005737">
    <property type="term" value="C:cytoplasm"/>
    <property type="evidence" value="ECO:0007669"/>
    <property type="project" value="UniProtKB-SubCell"/>
</dbReference>
<dbReference type="FunFam" id="1.10.8.10:FF:000001">
    <property type="entry name" value="Elongation factor Ts"/>
    <property type="match status" value="1"/>
</dbReference>
<dbReference type="FunFam" id="1.10.286.20:FF:000004">
    <property type="entry name" value="Elongation factor Ts"/>
    <property type="match status" value="1"/>
</dbReference>
<feature type="domain" description="Translation elongation factor EFTs/EF1B dimerisation" evidence="11">
    <location>
        <begin position="73"/>
        <end position="231"/>
    </location>
</feature>
<feature type="domain" description="Translation elongation factor EFTs/EF1B dimerisation" evidence="11">
    <location>
        <begin position="236"/>
        <end position="329"/>
    </location>
</feature>
<dbReference type="InterPro" id="IPR001816">
    <property type="entry name" value="Transl_elong_EFTs/EF1B"/>
</dbReference>
<protein>
    <recommendedName>
        <fullName evidence="3 8">Elongation factor Ts</fullName>
        <shortName evidence="8">EF-Ts</shortName>
    </recommendedName>
</protein>
<proteinExistence type="inferred from homology"/>
<dbReference type="PANTHER" id="PTHR11741:SF0">
    <property type="entry name" value="ELONGATION FACTOR TS, MITOCHONDRIAL"/>
    <property type="match status" value="1"/>
</dbReference>
<dbReference type="Gene3D" id="1.10.8.10">
    <property type="entry name" value="DNA helicase RuvA subunit, C-terminal domain"/>
    <property type="match status" value="1"/>
</dbReference>
<dbReference type="InterPro" id="IPR014039">
    <property type="entry name" value="Transl_elong_EFTs/EF1B_dimer"/>
</dbReference>
<dbReference type="GO" id="GO:0003746">
    <property type="term" value="F:translation elongation factor activity"/>
    <property type="evidence" value="ECO:0007669"/>
    <property type="project" value="UniProtKB-UniRule"/>
</dbReference>
<keyword evidence="4 8" id="KW-0963">Cytoplasm</keyword>
<evidence type="ECO:0000256" key="8">
    <source>
        <dbReference type="HAMAP-Rule" id="MF_00050"/>
    </source>
</evidence>
<evidence type="ECO:0000256" key="1">
    <source>
        <dbReference type="ARBA" id="ARBA00004496"/>
    </source>
</evidence>
<sequence>MSISAKDISNLRKATGAGIMDCKAALKESGGDLDGAMDYLRKKGQKVAAKRADRETSEGVVVSMVDEGGKEGILLAIGCETDFVAKNEDFIAFVDSIAAAAAEKNANSKEEVLALQYDDDMTVGEKLVSQTGVIGEKIQIVGFKRVKGENLASYIHAGSKIGVLVSYTDGGKAAEAAQFFRSLAMHIAAMNPSILRPEEFDDEFVVKEAEALRAQIMTENETNERENLGKPQKNVPQYASKRQLTPEVMKQAEEAIKAELKAEGKPEKIWDKIIPGKLERFIADNTLLDQERCLLSQVYALDDTKTVEAAIADFHPESGVVEFTRLSVG</sequence>
<dbReference type="InterPro" id="IPR018101">
    <property type="entry name" value="Transl_elong_Ts_CS"/>
</dbReference>
<dbReference type="AlphaFoldDB" id="A0A5C6DYM8"/>
<dbReference type="Gene3D" id="3.30.479.20">
    <property type="entry name" value="Elongation factor Ts, dimerisation domain"/>
    <property type="match status" value="2"/>
</dbReference>
<dbReference type="Proteomes" id="UP000319143">
    <property type="component" value="Unassembled WGS sequence"/>
</dbReference>
<evidence type="ECO:0000256" key="3">
    <source>
        <dbReference type="ARBA" id="ARBA00016956"/>
    </source>
</evidence>
<dbReference type="CDD" id="cd14275">
    <property type="entry name" value="UBA_EF-Ts"/>
    <property type="match status" value="1"/>
</dbReference>
<comment type="similarity">
    <text evidence="2 8 9">Belongs to the EF-Ts family.</text>
</comment>
<accession>A0A5C6DYM8</accession>
<gene>
    <name evidence="8 12" type="primary">tsf</name>
    <name evidence="12" type="ORF">Poly41_08400</name>
</gene>
<organism evidence="12 13">
    <name type="scientific">Novipirellula artificiosorum</name>
    <dbReference type="NCBI Taxonomy" id="2528016"/>
    <lineage>
        <taxon>Bacteria</taxon>
        <taxon>Pseudomonadati</taxon>
        <taxon>Planctomycetota</taxon>
        <taxon>Planctomycetia</taxon>
        <taxon>Pirellulales</taxon>
        <taxon>Pirellulaceae</taxon>
        <taxon>Novipirellula</taxon>
    </lineage>
</organism>
<dbReference type="Pfam" id="PF00889">
    <property type="entry name" value="EF_TS"/>
    <property type="match status" value="2"/>
</dbReference>
<evidence type="ECO:0000256" key="2">
    <source>
        <dbReference type="ARBA" id="ARBA00005532"/>
    </source>
</evidence>
<keyword evidence="5 8" id="KW-0251">Elongation factor</keyword>
<reference evidence="12 13" key="1">
    <citation type="submission" date="2019-02" db="EMBL/GenBank/DDBJ databases">
        <title>Deep-cultivation of Planctomycetes and their phenomic and genomic characterization uncovers novel biology.</title>
        <authorList>
            <person name="Wiegand S."/>
            <person name="Jogler M."/>
            <person name="Boedeker C."/>
            <person name="Pinto D."/>
            <person name="Vollmers J."/>
            <person name="Rivas-Marin E."/>
            <person name="Kohn T."/>
            <person name="Peeters S.H."/>
            <person name="Heuer A."/>
            <person name="Rast P."/>
            <person name="Oberbeckmann S."/>
            <person name="Bunk B."/>
            <person name="Jeske O."/>
            <person name="Meyerdierks A."/>
            <person name="Storesund J.E."/>
            <person name="Kallscheuer N."/>
            <person name="Luecker S."/>
            <person name="Lage O.M."/>
            <person name="Pohl T."/>
            <person name="Merkel B.J."/>
            <person name="Hornburger P."/>
            <person name="Mueller R.-W."/>
            <person name="Bruemmer F."/>
            <person name="Labrenz M."/>
            <person name="Spormann A.M."/>
            <person name="Op Den Camp H."/>
            <person name="Overmann J."/>
            <person name="Amann R."/>
            <person name="Jetten M.S.M."/>
            <person name="Mascher T."/>
            <person name="Medema M.H."/>
            <person name="Devos D.P."/>
            <person name="Kaster A.-K."/>
            <person name="Ovreas L."/>
            <person name="Rohde M."/>
            <person name="Galperin M.Y."/>
            <person name="Jogler C."/>
        </authorList>
    </citation>
    <scope>NUCLEOTIDE SEQUENCE [LARGE SCALE GENOMIC DNA]</scope>
    <source>
        <strain evidence="12 13">Poly41</strain>
    </source>
</reference>
<dbReference type="Gene3D" id="1.10.286.20">
    <property type="match status" value="1"/>
</dbReference>
<dbReference type="HAMAP" id="MF_00050">
    <property type="entry name" value="EF_Ts"/>
    <property type="match status" value="1"/>
</dbReference>
<dbReference type="InterPro" id="IPR036402">
    <property type="entry name" value="EF-Ts_dimer_sf"/>
</dbReference>
<dbReference type="PANTHER" id="PTHR11741">
    <property type="entry name" value="ELONGATION FACTOR TS"/>
    <property type="match status" value="1"/>
</dbReference>
<evidence type="ECO:0000259" key="11">
    <source>
        <dbReference type="Pfam" id="PF00889"/>
    </source>
</evidence>
<keyword evidence="13" id="KW-1185">Reference proteome</keyword>
<feature type="region of interest" description="Involved in Mg(2+) ion dislocation from EF-Tu" evidence="8">
    <location>
        <begin position="81"/>
        <end position="84"/>
    </location>
</feature>
<evidence type="ECO:0000256" key="5">
    <source>
        <dbReference type="ARBA" id="ARBA00022768"/>
    </source>
</evidence>
<keyword evidence="6 8" id="KW-0648">Protein biosynthesis</keyword>
<dbReference type="OrthoDB" id="9808348at2"/>
<evidence type="ECO:0000256" key="4">
    <source>
        <dbReference type="ARBA" id="ARBA00022490"/>
    </source>
</evidence>
<dbReference type="SUPFAM" id="SSF46934">
    <property type="entry name" value="UBA-like"/>
    <property type="match status" value="1"/>
</dbReference>
<name>A0A5C6DYM8_9BACT</name>
<evidence type="ECO:0000256" key="10">
    <source>
        <dbReference type="RuleBase" id="RU000643"/>
    </source>
</evidence>
<dbReference type="RefSeq" id="WP_146524586.1">
    <property type="nucleotide sequence ID" value="NZ_SJPV01000001.1"/>
</dbReference>
<dbReference type="SUPFAM" id="SSF54713">
    <property type="entry name" value="Elongation factor Ts (EF-Ts), dimerisation domain"/>
    <property type="match status" value="2"/>
</dbReference>
<dbReference type="InterPro" id="IPR009060">
    <property type="entry name" value="UBA-like_sf"/>
</dbReference>
<evidence type="ECO:0000313" key="12">
    <source>
        <dbReference type="EMBL" id="TWU42543.1"/>
    </source>
</evidence>
<comment type="caution">
    <text evidence="12">The sequence shown here is derived from an EMBL/GenBank/DDBJ whole genome shotgun (WGS) entry which is preliminary data.</text>
</comment>
<evidence type="ECO:0000256" key="9">
    <source>
        <dbReference type="RuleBase" id="RU000642"/>
    </source>
</evidence>
<comment type="function">
    <text evidence="7 8 9">Associates with the EF-Tu.GDP complex and induces the exchange of GDP to GTP. It remains bound to the aminoacyl-tRNA.EF-Tu.GTP complex up to the GTP hydrolysis stage on the ribosome.</text>
</comment>
<dbReference type="EMBL" id="SJPV01000001">
    <property type="protein sequence ID" value="TWU42543.1"/>
    <property type="molecule type" value="Genomic_DNA"/>
</dbReference>
<comment type="subcellular location">
    <subcellularLocation>
        <location evidence="1 8 10">Cytoplasm</location>
    </subcellularLocation>
</comment>
<evidence type="ECO:0000313" key="13">
    <source>
        <dbReference type="Proteomes" id="UP000319143"/>
    </source>
</evidence>